<dbReference type="Gene3D" id="3.40.50.1820">
    <property type="entry name" value="alpha/beta hydrolase"/>
    <property type="match status" value="1"/>
</dbReference>
<evidence type="ECO:0000313" key="5">
    <source>
        <dbReference type="Proteomes" id="UP000037179"/>
    </source>
</evidence>
<dbReference type="PANTHER" id="PTHR22946:SF9">
    <property type="entry name" value="POLYKETIDE TRANSFERASE AF380"/>
    <property type="match status" value="1"/>
</dbReference>
<dbReference type="SUPFAM" id="SSF49785">
    <property type="entry name" value="Galactose-binding domain-like"/>
    <property type="match status" value="1"/>
</dbReference>
<evidence type="ECO:0000256" key="2">
    <source>
        <dbReference type="ARBA" id="ARBA00022801"/>
    </source>
</evidence>
<protein>
    <recommendedName>
        <fullName evidence="3">Xaa-Pro dipeptidyl-peptidase C-terminal domain-containing protein</fullName>
    </recommendedName>
</protein>
<dbReference type="AlphaFoldDB" id="A0ABC9Z304"/>
<dbReference type="Gene3D" id="2.60.120.260">
    <property type="entry name" value="Galactose-binding domain-like"/>
    <property type="match status" value="1"/>
</dbReference>
<dbReference type="InterPro" id="IPR029058">
    <property type="entry name" value="AB_hydrolase_fold"/>
</dbReference>
<dbReference type="SUPFAM" id="SSF53474">
    <property type="entry name" value="alpha/beta-Hydrolases"/>
    <property type="match status" value="1"/>
</dbReference>
<dbReference type="Pfam" id="PF08530">
    <property type="entry name" value="PepX_C"/>
    <property type="match status" value="1"/>
</dbReference>
<gene>
    <name evidence="4" type="ORF">NSK11_contig00128-0009</name>
</gene>
<organism evidence="4 5">
    <name type="scientific">Nocardia seriolae</name>
    <dbReference type="NCBI Taxonomy" id="37332"/>
    <lineage>
        <taxon>Bacteria</taxon>
        <taxon>Bacillati</taxon>
        <taxon>Actinomycetota</taxon>
        <taxon>Actinomycetes</taxon>
        <taxon>Mycobacteriales</taxon>
        <taxon>Nocardiaceae</taxon>
        <taxon>Nocardia</taxon>
    </lineage>
</organism>
<evidence type="ECO:0000259" key="3">
    <source>
        <dbReference type="SMART" id="SM00939"/>
    </source>
</evidence>
<dbReference type="Pfam" id="PF02129">
    <property type="entry name" value="Peptidase_S15"/>
    <property type="match status" value="1"/>
</dbReference>
<dbReference type="InterPro" id="IPR050261">
    <property type="entry name" value="FrsA_esterase"/>
</dbReference>
<dbReference type="InterPro" id="IPR008979">
    <property type="entry name" value="Galactose-bd-like_sf"/>
</dbReference>
<dbReference type="EMBL" id="BBYQ01000128">
    <property type="protein sequence ID" value="GAP31811.1"/>
    <property type="molecule type" value="Genomic_DNA"/>
</dbReference>
<keyword evidence="5" id="KW-1185">Reference proteome</keyword>
<dbReference type="GO" id="GO:0052689">
    <property type="term" value="F:carboxylic ester hydrolase activity"/>
    <property type="evidence" value="ECO:0007669"/>
    <property type="project" value="UniProtKB-ARBA"/>
</dbReference>
<feature type="domain" description="Xaa-Pro dipeptidyl-peptidase C-terminal" evidence="3">
    <location>
        <begin position="313"/>
        <end position="542"/>
    </location>
</feature>
<evidence type="ECO:0000313" key="4">
    <source>
        <dbReference type="EMBL" id="GAP31811.1"/>
    </source>
</evidence>
<keyword evidence="2" id="KW-0378">Hydrolase</keyword>
<comment type="caution">
    <text evidence="4">The sequence shown here is derived from an EMBL/GenBank/DDBJ whole genome shotgun (WGS) entry which is preliminary data.</text>
</comment>
<comment type="similarity">
    <text evidence="1">Belongs to the AB hydrolase superfamily.</text>
</comment>
<dbReference type="InterPro" id="IPR000383">
    <property type="entry name" value="Xaa-Pro-like_dom"/>
</dbReference>
<reference evidence="4 5" key="2">
    <citation type="journal article" date="2016" name="Genome Announc.">
        <title>Draft Genome Sequence of Erythromycin- and Oxytetracycline-Sensitive Nocardia seriolae Strain U-1 (NBRC 110359).</title>
        <authorList>
            <person name="Imajoh M."/>
            <person name="Sukeda M."/>
            <person name="Shimizu M."/>
            <person name="Yamane J."/>
            <person name="Ohnishi K."/>
            <person name="Oshima S."/>
        </authorList>
    </citation>
    <scope>NUCLEOTIDE SEQUENCE [LARGE SCALE GENOMIC DNA]</scope>
    <source>
        <strain evidence="4 5">U-1</strain>
    </source>
</reference>
<accession>A0ABC9Z304</accession>
<dbReference type="InterPro" id="IPR013736">
    <property type="entry name" value="Xaa-Pro_dipept_C"/>
</dbReference>
<reference evidence="5" key="1">
    <citation type="submission" date="2015-07" db="EMBL/GenBank/DDBJ databases">
        <title>Nocardia seriolae U-1 whole genome shotgun sequence.</title>
        <authorList>
            <person name="Imajoh M."/>
            <person name="Fukumoto Y."/>
            <person name="Sukeda M."/>
            <person name="Yamane J."/>
            <person name="Yamasaki K."/>
            <person name="Shimizu M."/>
            <person name="Ohnishi K."/>
            <person name="Oshima S."/>
        </authorList>
    </citation>
    <scope>NUCLEOTIDE SEQUENCE [LARGE SCALE GENOMIC DNA]</scope>
    <source>
        <strain evidence="5">U-1</strain>
    </source>
</reference>
<dbReference type="SMART" id="SM00939">
    <property type="entry name" value="PepX_C"/>
    <property type="match status" value="1"/>
</dbReference>
<evidence type="ECO:0000256" key="1">
    <source>
        <dbReference type="ARBA" id="ARBA00008645"/>
    </source>
</evidence>
<name>A0ABC9Z304_9NOCA</name>
<dbReference type="PANTHER" id="PTHR22946">
    <property type="entry name" value="DIENELACTONE HYDROLASE DOMAIN-CONTAINING PROTEIN-RELATED"/>
    <property type="match status" value="1"/>
</dbReference>
<dbReference type="Proteomes" id="UP000037179">
    <property type="component" value="Unassembled WGS sequence"/>
</dbReference>
<proteinExistence type="inferred from homology"/>
<sequence>MSQANSSPLRLLTPEQEADVLALVNDLLTGDTTGVNTYVTSDVAAVRGLCGIRNVEIPGYQGLGLDALAAWPRTDGPHPLVVLPAGLDKTGWKMYGGTIIRLLLRGYAVVAYTERGLPGSKGKLTVAGPEDVADGSAVIDWALGDAELQADPDRIGMMGISYGSGISQLVAHADDRVKAVVALSTWADLGQALYDNDTRHIAAAEALAGISEEPSDELTKVLESFFANTDIDEVLEYARPRSPARLDRSRRRDVPTFFTSFWHETIFPQNQLLEYFNDFSGPKRLDVAIGDHSAVEVLGLTLGVYTRTTEAAYDWLDRYLLDADNDIDRDGVVHTETMHSFTMTTAPDLASWAKPLRPYYLRAPETGSSDGTLLLAQPPVSSPSIQQGPSQVRVAKQLVMDGIRERLFMPGRQRLADVDRTRAAVWITPHLFLKPHRIAGIPELELTVTPSGRTATLVSYLFDLEPVTGTMRIITHAAATITNDQPAQPTPLRVRLQATDFYVPITHKLVLIIDTADDFYGDENPTGSILTLSSETGPAHIDIPIAP</sequence>
<dbReference type="RefSeq" id="WP_045439206.1">
    <property type="nucleotide sequence ID" value="NZ_AP028459.1"/>
</dbReference>